<reference evidence="2" key="2">
    <citation type="submission" date="2020-09" db="EMBL/GenBank/DDBJ databases">
        <authorList>
            <person name="Sun Q."/>
            <person name="Zhou Y."/>
        </authorList>
    </citation>
    <scope>NUCLEOTIDE SEQUENCE</scope>
    <source>
        <strain evidence="2">CGMCC 4.7312</strain>
    </source>
</reference>
<proteinExistence type="predicted"/>
<evidence type="ECO:0000313" key="2">
    <source>
        <dbReference type="EMBL" id="GGM48102.1"/>
    </source>
</evidence>
<feature type="compositionally biased region" description="Low complexity" evidence="1">
    <location>
        <begin position="193"/>
        <end position="206"/>
    </location>
</feature>
<name>A0A917X0Q0_9ACTN</name>
<reference evidence="2" key="1">
    <citation type="journal article" date="2014" name="Int. J. Syst. Evol. Microbiol.">
        <title>Complete genome sequence of Corynebacterium casei LMG S-19264T (=DSM 44701T), isolated from a smear-ripened cheese.</title>
        <authorList>
            <consortium name="US DOE Joint Genome Institute (JGI-PGF)"/>
            <person name="Walter F."/>
            <person name="Albersmeier A."/>
            <person name="Kalinowski J."/>
            <person name="Ruckert C."/>
        </authorList>
    </citation>
    <scope>NUCLEOTIDE SEQUENCE</scope>
    <source>
        <strain evidence="2">CGMCC 4.7312</strain>
    </source>
</reference>
<evidence type="ECO:0000256" key="1">
    <source>
        <dbReference type="SAM" id="MobiDB-lite"/>
    </source>
</evidence>
<organism evidence="2 3">
    <name type="scientific">Micromonospora sonchi</name>
    <dbReference type="NCBI Taxonomy" id="1763543"/>
    <lineage>
        <taxon>Bacteria</taxon>
        <taxon>Bacillati</taxon>
        <taxon>Actinomycetota</taxon>
        <taxon>Actinomycetes</taxon>
        <taxon>Micromonosporales</taxon>
        <taxon>Micromonosporaceae</taxon>
        <taxon>Micromonospora</taxon>
    </lineage>
</organism>
<feature type="compositionally biased region" description="Basic and acidic residues" evidence="1">
    <location>
        <begin position="211"/>
        <end position="231"/>
    </location>
</feature>
<comment type="caution">
    <text evidence="2">The sequence shown here is derived from an EMBL/GenBank/DDBJ whole genome shotgun (WGS) entry which is preliminary data.</text>
</comment>
<dbReference type="SUPFAM" id="SSF63825">
    <property type="entry name" value="YWTD domain"/>
    <property type="match status" value="1"/>
</dbReference>
<protein>
    <submittedName>
        <fullName evidence="2">Uncharacterized protein</fullName>
    </submittedName>
</protein>
<gene>
    <name evidence="2" type="ORF">GCM10011608_36110</name>
</gene>
<dbReference type="Proteomes" id="UP000608890">
    <property type="component" value="Unassembled WGS sequence"/>
</dbReference>
<dbReference type="EMBL" id="BMNB01000016">
    <property type="protein sequence ID" value="GGM48102.1"/>
    <property type="molecule type" value="Genomic_DNA"/>
</dbReference>
<keyword evidence="3" id="KW-1185">Reference proteome</keyword>
<dbReference type="AlphaFoldDB" id="A0A917X0Q0"/>
<sequence length="242" mass="25823">MIHLTEDESNGCFYRFRPRNWGNLSAGTLEVLVVGAATSGPVTWAPVPDPSAASTSTRNQISGAKRFNGGEGCWYAGGTCWFTTKGDNRVWAYDAVDQRISLAYDDSLVSGTAPLTGVDNITGARSGDLYVAEDGGDMEICVITPDVLTRRVKKGPFLPRVPAVGVGYGNGMSDELSDQERVESRAHLLPEEAAAGSDDAQAQADAILTESDVREADRNAAPDTVLERRTSDQTVTPVEPPD</sequence>
<accession>A0A917X0Q0</accession>
<evidence type="ECO:0000313" key="3">
    <source>
        <dbReference type="Proteomes" id="UP000608890"/>
    </source>
</evidence>
<feature type="region of interest" description="Disordered" evidence="1">
    <location>
        <begin position="192"/>
        <end position="242"/>
    </location>
</feature>